<dbReference type="CTD" id="51741"/>
<proteinExistence type="predicted"/>
<dbReference type="RefSeq" id="XP_022648743.1">
    <property type="nucleotide sequence ID" value="XM_022793008.1"/>
</dbReference>
<evidence type="ECO:0000313" key="4">
    <source>
        <dbReference type="Proteomes" id="UP000594260"/>
    </source>
</evidence>
<dbReference type="FunCoup" id="A0A7M7J9K8">
    <property type="interactions" value="247"/>
</dbReference>
<reference evidence="3" key="1">
    <citation type="submission" date="2021-01" db="UniProtKB">
        <authorList>
            <consortium name="EnsemblMetazoa"/>
        </authorList>
    </citation>
    <scope>IDENTIFICATION</scope>
</reference>
<dbReference type="InParanoid" id="A0A7M7J9K8"/>
<dbReference type="OMA" id="PPAEKYW"/>
<dbReference type="GO" id="GO:0016491">
    <property type="term" value="F:oxidoreductase activity"/>
    <property type="evidence" value="ECO:0007669"/>
    <property type="project" value="UniProtKB-KW"/>
</dbReference>
<dbReference type="SUPFAM" id="SSF51735">
    <property type="entry name" value="NAD(P)-binding Rossmann-fold domains"/>
    <property type="match status" value="1"/>
</dbReference>
<feature type="domain" description="WW" evidence="2">
    <location>
        <begin position="10"/>
        <end position="44"/>
    </location>
</feature>
<protein>
    <recommendedName>
        <fullName evidence="2">WW domain-containing protein</fullName>
    </recommendedName>
</protein>
<name>A0A7M7J9K8_VARDE</name>
<dbReference type="InterPro" id="IPR002347">
    <property type="entry name" value="SDR_fam"/>
</dbReference>
<accession>A0A7M7J9K8</accession>
<dbReference type="PANTHER" id="PTHR43157:SF31">
    <property type="entry name" value="PHOSPHATIDYLINOSITOL-GLYCAN BIOSYNTHESIS CLASS F PROTEIN"/>
    <property type="match status" value="1"/>
</dbReference>
<dbReference type="KEGG" id="vde:111245121"/>
<dbReference type="FunFam" id="3.40.50.720:FF:000353">
    <property type="entry name" value="WW domain-containing oxidoreductase"/>
    <property type="match status" value="1"/>
</dbReference>
<keyword evidence="4" id="KW-1185">Reference proteome</keyword>
<dbReference type="Proteomes" id="UP000594260">
    <property type="component" value="Unplaced"/>
</dbReference>
<evidence type="ECO:0000259" key="2">
    <source>
        <dbReference type="PROSITE" id="PS50020"/>
    </source>
</evidence>
<organism evidence="3 4">
    <name type="scientific">Varroa destructor</name>
    <name type="common">Honeybee mite</name>
    <dbReference type="NCBI Taxonomy" id="109461"/>
    <lineage>
        <taxon>Eukaryota</taxon>
        <taxon>Metazoa</taxon>
        <taxon>Ecdysozoa</taxon>
        <taxon>Arthropoda</taxon>
        <taxon>Chelicerata</taxon>
        <taxon>Arachnida</taxon>
        <taxon>Acari</taxon>
        <taxon>Parasitiformes</taxon>
        <taxon>Mesostigmata</taxon>
        <taxon>Gamasina</taxon>
        <taxon>Dermanyssoidea</taxon>
        <taxon>Varroidae</taxon>
        <taxon>Varroa</taxon>
    </lineage>
</organism>
<dbReference type="InterPro" id="IPR036291">
    <property type="entry name" value="NAD(P)-bd_dom_sf"/>
</dbReference>
<keyword evidence="1" id="KW-0560">Oxidoreductase</keyword>
<dbReference type="GeneID" id="111245121"/>
<dbReference type="EnsemblMetazoa" id="XM_022793008">
    <property type="protein sequence ID" value="XP_022648743"/>
    <property type="gene ID" value="LOC111245121"/>
</dbReference>
<dbReference type="Pfam" id="PF00106">
    <property type="entry name" value="adh_short"/>
    <property type="match status" value="1"/>
</dbReference>
<dbReference type="PROSITE" id="PS50020">
    <property type="entry name" value="WW_DOMAIN_2"/>
    <property type="match status" value="1"/>
</dbReference>
<evidence type="ECO:0000256" key="1">
    <source>
        <dbReference type="ARBA" id="ARBA00023002"/>
    </source>
</evidence>
<dbReference type="PANTHER" id="PTHR43157">
    <property type="entry name" value="PHOSPHATIDYLINOSITOL-GLYCAN BIOSYNTHESIS CLASS F PROTEIN-RELATED"/>
    <property type="match status" value="1"/>
</dbReference>
<dbReference type="OrthoDB" id="9989144at2759"/>
<dbReference type="InterPro" id="IPR001202">
    <property type="entry name" value="WW_dom"/>
</dbReference>
<dbReference type="AlphaFoldDB" id="A0A7M7J9K8"/>
<sequence>MAGRDQCAAQELTSGWIERANKDGSAAYAVNVVTGPSTFEHPTTDKRYCVPKDLPFGWVESSESNSKAFVNVDTGQTTSVNPRLAFKVEDTHKYRQRFDSHSCCWDILEGLDLSTKTILVTGGSCGIGWETARSLAFHGAQVVVTSRNMKKTSQAIQQLKHERPYLRISAMFIDLCDLNSVRTFAFEFRKAHNALHVLILNAGIYGHPHQITKDGFEITFQVNYLSQFYLFRQLSSLLVASAPARVVVLSSESHRLSFLTMPAHLTVDRLSPPESKSFWTVAAYNDSKLLNVWFAREIDRRLGLRGVKAFAVHPGNMVNTSISRYWWVWRLLFWLVSPFTKTLGQGAATTVYAAIAPELDGLGGLYFNNCAPCKPTKPALDDKMAEKLWTLSEKLLKGKNMN</sequence>
<evidence type="ECO:0000313" key="3">
    <source>
        <dbReference type="EnsemblMetazoa" id="XP_022648743"/>
    </source>
</evidence>
<dbReference type="Gene3D" id="3.40.50.720">
    <property type="entry name" value="NAD(P)-binding Rossmann-like Domain"/>
    <property type="match status" value="1"/>
</dbReference>
<dbReference type="PRINTS" id="PR00081">
    <property type="entry name" value="GDHRDH"/>
</dbReference>